<dbReference type="InterPro" id="IPR021307">
    <property type="entry name" value="DUF2884"/>
</dbReference>
<dbReference type="Pfam" id="PF11101">
    <property type="entry name" value="DUF2884"/>
    <property type="match status" value="1"/>
</dbReference>
<dbReference type="Proteomes" id="UP000267077">
    <property type="component" value="Unassembled WGS sequence"/>
</dbReference>
<organism evidence="1 2">
    <name type="scientific">Dyella dinghuensis</name>
    <dbReference type="NCBI Taxonomy" id="1920169"/>
    <lineage>
        <taxon>Bacteria</taxon>
        <taxon>Pseudomonadati</taxon>
        <taxon>Pseudomonadota</taxon>
        <taxon>Gammaproteobacteria</taxon>
        <taxon>Lysobacterales</taxon>
        <taxon>Rhodanobacteraceae</taxon>
        <taxon>Dyella</taxon>
    </lineage>
</organism>
<comment type="caution">
    <text evidence="1">The sequence shown here is derived from an EMBL/GenBank/DDBJ whole genome shotgun (WGS) entry which is preliminary data.</text>
</comment>
<evidence type="ECO:0000313" key="1">
    <source>
        <dbReference type="EMBL" id="RUL66148.1"/>
    </source>
</evidence>
<dbReference type="EMBL" id="RYZR01000003">
    <property type="protein sequence ID" value="RUL66148.1"/>
    <property type="molecule type" value="Genomic_DNA"/>
</dbReference>
<accession>A0A3S0WQN9</accession>
<proteinExistence type="predicted"/>
<name>A0A3S0WQN9_9GAMM</name>
<gene>
    <name evidence="1" type="ORF">EKH79_05555</name>
</gene>
<sequence length="205" mass="21347">MSHPATSGQPIGTTGHALMKSTLALGLLTACLFIAACSGKSDNDVIVIDGSTNMANGHIRLNNDHVVLRVDGSPDATISENGDLLIDQQSVSINDTQRQLLKSYYQNAYAIRTDGIATGKAGAAVGAQALKSVATRLASGDPDKIQQDVDAKAKLVKEAARKICQDVSGIQAAQNQLTPQLPAFKPYGNIIGAGDAKDCMNGTND</sequence>
<evidence type="ECO:0000313" key="2">
    <source>
        <dbReference type="Proteomes" id="UP000267077"/>
    </source>
</evidence>
<reference evidence="1 2" key="1">
    <citation type="submission" date="2018-12" db="EMBL/GenBank/DDBJ databases">
        <title>Dyella dinghuensis sp. nov. DHOA06 and Dyella choica sp. nov. 4M-K27, isolated from forest soil.</title>
        <authorList>
            <person name="Qiu L.-H."/>
            <person name="Gao Z.-H."/>
        </authorList>
    </citation>
    <scope>NUCLEOTIDE SEQUENCE [LARGE SCALE GENOMIC DNA]</scope>
    <source>
        <strain evidence="1 2">DHOA06</strain>
    </source>
</reference>
<keyword evidence="2" id="KW-1185">Reference proteome</keyword>
<protein>
    <submittedName>
        <fullName evidence="1">DUF2884 family protein</fullName>
    </submittedName>
</protein>
<dbReference type="AlphaFoldDB" id="A0A3S0WQN9"/>